<comment type="caution">
    <text evidence="7">The sequence shown here is derived from an EMBL/GenBank/DDBJ whole genome shotgun (WGS) entry which is preliminary data.</text>
</comment>
<dbReference type="GO" id="GO:0005886">
    <property type="term" value="C:plasma membrane"/>
    <property type="evidence" value="ECO:0007669"/>
    <property type="project" value="UniProtKB-SubCell"/>
</dbReference>
<dbReference type="Gene3D" id="3.30.240.20">
    <property type="entry name" value="bsu07140 like domains"/>
    <property type="match status" value="2"/>
</dbReference>
<evidence type="ECO:0000256" key="2">
    <source>
        <dbReference type="ARBA" id="ARBA00006448"/>
    </source>
</evidence>
<evidence type="ECO:0000256" key="5">
    <source>
        <dbReference type="ARBA" id="ARBA00022989"/>
    </source>
</evidence>
<dbReference type="RefSeq" id="WP_004049874.1">
    <property type="nucleotide sequence ID" value="NZ_AP025728.1"/>
</dbReference>
<dbReference type="InterPro" id="IPR048454">
    <property type="entry name" value="YetF_N"/>
</dbReference>
<dbReference type="PANTHER" id="PTHR34582">
    <property type="entry name" value="UPF0702 TRANSMEMBRANE PROTEIN YCAP"/>
    <property type="match status" value="1"/>
</dbReference>
<dbReference type="PANTHER" id="PTHR34582:SF6">
    <property type="entry name" value="UPF0702 TRANSMEMBRANE PROTEIN YCAP"/>
    <property type="match status" value="1"/>
</dbReference>
<dbReference type="InterPro" id="IPR023090">
    <property type="entry name" value="UPF0702_alpha/beta_dom_sf"/>
</dbReference>
<evidence type="ECO:0000256" key="6">
    <source>
        <dbReference type="ARBA" id="ARBA00023136"/>
    </source>
</evidence>
<accession>A0A4Q2B053</accession>
<keyword evidence="3" id="KW-1003">Cell membrane</keyword>
<evidence type="ECO:0000256" key="1">
    <source>
        <dbReference type="ARBA" id="ARBA00004651"/>
    </source>
</evidence>
<dbReference type="OrthoDB" id="9778331at2"/>
<dbReference type="AlphaFoldDB" id="A0A4Q2B053"/>
<dbReference type="EMBL" id="QZFR01000010">
    <property type="protein sequence ID" value="RXV75097.1"/>
    <property type="molecule type" value="Genomic_DNA"/>
</dbReference>
<evidence type="ECO:0000313" key="7">
    <source>
        <dbReference type="EMBL" id="RXV75097.1"/>
    </source>
</evidence>
<name>A0A4Q2B053_9LACO</name>
<proteinExistence type="inferred from homology"/>
<evidence type="ECO:0000256" key="4">
    <source>
        <dbReference type="ARBA" id="ARBA00022692"/>
    </source>
</evidence>
<keyword evidence="4" id="KW-0812">Transmembrane</keyword>
<dbReference type="Proteomes" id="UP000289316">
    <property type="component" value="Unassembled WGS sequence"/>
</dbReference>
<protein>
    <submittedName>
        <fullName evidence="7">DUF421 domain-containing protein</fullName>
    </submittedName>
</protein>
<sequence length="213" mass="24170">MEFYGPIIGKFILGMLCIILQINIVGKRNLAPVTALDQVQNYVLGGIIGGIIYNQDITVLQFLMVLIIWTLVVMVLQFLKNHNRFAKVMIDGRPAILVKNGELDVETCLKRGVTADELMFRLRINGIYELARVKRAVLEQNGQLTVLEYGDDESIRYPLISDGIINYDILEMISRDEAWLDEQLQKNGFKSSAEVFLGEYISGKLHFVGYPKK</sequence>
<evidence type="ECO:0000256" key="3">
    <source>
        <dbReference type="ARBA" id="ARBA00022475"/>
    </source>
</evidence>
<comment type="similarity">
    <text evidence="2">Belongs to the UPF0702 family.</text>
</comment>
<keyword evidence="6" id="KW-0472">Membrane</keyword>
<keyword evidence="5" id="KW-1133">Transmembrane helix</keyword>
<gene>
    <name evidence="7" type="ORF">D6C19_02435</name>
</gene>
<reference evidence="7 8" key="1">
    <citation type="submission" date="2018-09" db="EMBL/GenBank/DDBJ databases">
        <title>Murine metabolic-syndrome-specific gut microbial biobank.</title>
        <authorList>
            <person name="Liu C."/>
        </authorList>
    </citation>
    <scope>NUCLEOTIDE SEQUENCE [LARGE SCALE GENOMIC DNA]</scope>
    <source>
        <strain evidence="7 8">C-30</strain>
    </source>
</reference>
<comment type="subcellular location">
    <subcellularLocation>
        <location evidence="1">Cell membrane</location>
        <topology evidence="1">Multi-pass membrane protein</topology>
    </subcellularLocation>
</comment>
<dbReference type="Pfam" id="PF20730">
    <property type="entry name" value="YetF_N"/>
    <property type="match status" value="1"/>
</dbReference>
<dbReference type="Pfam" id="PF04239">
    <property type="entry name" value="DUF421"/>
    <property type="match status" value="1"/>
</dbReference>
<organism evidence="7 8">
    <name type="scientific">Ligilactobacillus murinus</name>
    <dbReference type="NCBI Taxonomy" id="1622"/>
    <lineage>
        <taxon>Bacteria</taxon>
        <taxon>Bacillati</taxon>
        <taxon>Bacillota</taxon>
        <taxon>Bacilli</taxon>
        <taxon>Lactobacillales</taxon>
        <taxon>Lactobacillaceae</taxon>
        <taxon>Ligilactobacillus</taxon>
    </lineage>
</organism>
<evidence type="ECO:0000313" key="8">
    <source>
        <dbReference type="Proteomes" id="UP000289316"/>
    </source>
</evidence>
<dbReference type="InterPro" id="IPR007353">
    <property type="entry name" value="DUF421"/>
</dbReference>